<dbReference type="AlphaFoldDB" id="A0A2I1CB81"/>
<dbReference type="GO" id="GO:0047661">
    <property type="term" value="F:amino-acid racemase activity"/>
    <property type="evidence" value="ECO:0007669"/>
    <property type="project" value="InterPro"/>
</dbReference>
<sequence>MKTISIVGGIAWPKRKYDEGGRLLTVEAKKLKAAGADFFLLTCNTVNTADHYITSNVDYPMLHIGYTSGFKTAGLLGSRYTMSGTYFVRRLEKKYNLNVLVANGQHEANVHNALYHELAKNIFLPETQKKFKSAIADFIARGAEVIILACTEFGMLVHVEDSEVPIIDTCVVHAEAAVDLALSLY</sequence>
<dbReference type="InterPro" id="IPR015942">
    <property type="entry name" value="Asp/Glu/hydantoin_racemase"/>
</dbReference>
<dbReference type="OrthoDB" id="187836at2759"/>
<dbReference type="GeneID" id="36538040"/>
<dbReference type="RefSeq" id="XP_024683431.1">
    <property type="nucleotide sequence ID" value="XM_024830708.1"/>
</dbReference>
<keyword evidence="4" id="KW-1185">Reference proteome</keyword>
<accession>A0A2I1CB81</accession>
<dbReference type="InterPro" id="IPR001920">
    <property type="entry name" value="Asp/Glu_race"/>
</dbReference>
<dbReference type="InterPro" id="IPR033134">
    <property type="entry name" value="Asp/Glu_racemase_AS_2"/>
</dbReference>
<evidence type="ECO:0000313" key="3">
    <source>
        <dbReference type="EMBL" id="PKX94836.1"/>
    </source>
</evidence>
<keyword evidence="2" id="KW-0413">Isomerase</keyword>
<dbReference type="Proteomes" id="UP000234474">
    <property type="component" value="Unassembled WGS sequence"/>
</dbReference>
<proteinExistence type="inferred from homology"/>
<reference evidence="4" key="1">
    <citation type="journal article" date="2018" name="Proc. Natl. Acad. Sci. U.S.A.">
        <title>Linking secondary metabolites to gene clusters through genome sequencing of six diverse Aspergillus species.</title>
        <authorList>
            <person name="Kaerboelling I."/>
            <person name="Vesth T.C."/>
            <person name="Frisvad J.C."/>
            <person name="Nybo J.L."/>
            <person name="Theobald S."/>
            <person name="Kuo A."/>
            <person name="Bowyer P."/>
            <person name="Matsuda Y."/>
            <person name="Mondo S."/>
            <person name="Lyhne E.K."/>
            <person name="Kogle M.E."/>
            <person name="Clum A."/>
            <person name="Lipzen A."/>
            <person name="Salamov A."/>
            <person name="Ngan C.Y."/>
            <person name="Daum C."/>
            <person name="Chiniquy J."/>
            <person name="Barry K."/>
            <person name="LaButti K."/>
            <person name="Haridas S."/>
            <person name="Simmons B.A."/>
            <person name="Magnuson J.K."/>
            <person name="Mortensen U.H."/>
            <person name="Larsen T.O."/>
            <person name="Grigoriev I.V."/>
            <person name="Baker S.E."/>
            <person name="Andersen M.R."/>
        </authorList>
    </citation>
    <scope>NUCLEOTIDE SEQUENCE [LARGE SCALE GENOMIC DNA]</scope>
    <source>
        <strain evidence="4">IBT 16806</strain>
    </source>
</reference>
<evidence type="ECO:0000256" key="1">
    <source>
        <dbReference type="ARBA" id="ARBA00007847"/>
    </source>
</evidence>
<dbReference type="PANTHER" id="PTHR21198:SF7">
    <property type="entry name" value="ASPARTATE-GLUTAMATE RACEMASE FAMILY"/>
    <property type="match status" value="1"/>
</dbReference>
<organism evidence="3 4">
    <name type="scientific">Aspergillus novofumigatus (strain IBT 16806)</name>
    <dbReference type="NCBI Taxonomy" id="1392255"/>
    <lineage>
        <taxon>Eukaryota</taxon>
        <taxon>Fungi</taxon>
        <taxon>Dikarya</taxon>
        <taxon>Ascomycota</taxon>
        <taxon>Pezizomycotina</taxon>
        <taxon>Eurotiomycetes</taxon>
        <taxon>Eurotiomycetidae</taxon>
        <taxon>Eurotiales</taxon>
        <taxon>Aspergillaceae</taxon>
        <taxon>Aspergillus</taxon>
        <taxon>Aspergillus subgen. Fumigati</taxon>
    </lineage>
</organism>
<dbReference type="NCBIfam" id="TIGR00035">
    <property type="entry name" value="asp_race"/>
    <property type="match status" value="1"/>
</dbReference>
<gene>
    <name evidence="3" type="ORF">P174DRAFT_479709</name>
</gene>
<dbReference type="InterPro" id="IPR004380">
    <property type="entry name" value="Asp_race"/>
</dbReference>
<comment type="similarity">
    <text evidence="1">Belongs to the aspartate/glutamate racemases family.</text>
</comment>
<dbReference type="PROSITE" id="PS00924">
    <property type="entry name" value="ASP_GLU_RACEMASE_2"/>
    <property type="match status" value="1"/>
</dbReference>
<protein>
    <submittedName>
        <fullName evidence="3">Asp/Glu racemase</fullName>
    </submittedName>
</protein>
<evidence type="ECO:0000256" key="2">
    <source>
        <dbReference type="ARBA" id="ARBA00023235"/>
    </source>
</evidence>
<dbReference type="OMA" id="NGQHEAN"/>
<dbReference type="STRING" id="1392255.A0A2I1CB81"/>
<dbReference type="SUPFAM" id="SSF53681">
    <property type="entry name" value="Aspartate/glutamate racemase"/>
    <property type="match status" value="2"/>
</dbReference>
<comment type="caution">
    <text evidence="3">The sequence shown here is derived from an EMBL/GenBank/DDBJ whole genome shotgun (WGS) entry which is preliminary data.</text>
</comment>
<dbReference type="Gene3D" id="3.40.50.1860">
    <property type="match status" value="2"/>
</dbReference>
<dbReference type="Pfam" id="PF01177">
    <property type="entry name" value="Asp_Glu_race"/>
    <property type="match status" value="1"/>
</dbReference>
<name>A0A2I1CB81_ASPN1</name>
<evidence type="ECO:0000313" key="4">
    <source>
        <dbReference type="Proteomes" id="UP000234474"/>
    </source>
</evidence>
<dbReference type="PANTHER" id="PTHR21198">
    <property type="entry name" value="GLUTAMATE RACEMASE"/>
    <property type="match status" value="1"/>
</dbReference>
<dbReference type="EMBL" id="MSZS01000003">
    <property type="protein sequence ID" value="PKX94836.1"/>
    <property type="molecule type" value="Genomic_DNA"/>
</dbReference>
<dbReference type="VEuPathDB" id="FungiDB:P174DRAFT_479709"/>